<feature type="domain" description="ABC transporter" evidence="17">
    <location>
        <begin position="618"/>
        <end position="950"/>
    </location>
</feature>
<dbReference type="InterPro" id="IPR004602">
    <property type="entry name" value="UvrA"/>
</dbReference>
<keyword evidence="6" id="KW-0227">DNA damage</keyword>
<dbReference type="InterPro" id="IPR003439">
    <property type="entry name" value="ABC_transporter-like_ATP-bd"/>
</dbReference>
<dbReference type="Gene3D" id="1.20.1580.10">
    <property type="entry name" value="ABC transporter ATPase like domain"/>
    <property type="match status" value="2"/>
</dbReference>
<evidence type="ECO:0000256" key="9">
    <source>
        <dbReference type="ARBA" id="ARBA00022833"/>
    </source>
</evidence>
<evidence type="ECO:0000256" key="3">
    <source>
        <dbReference type="ARBA" id="ARBA00022723"/>
    </source>
</evidence>
<proteinExistence type="inferred from homology"/>
<dbReference type="Gene3D" id="3.30.1490.20">
    <property type="entry name" value="ATP-grasp fold, A domain"/>
    <property type="match status" value="1"/>
</dbReference>
<dbReference type="Gene3D" id="3.40.50.300">
    <property type="entry name" value="P-loop containing nucleotide triphosphate hydrolases"/>
    <property type="match status" value="2"/>
</dbReference>
<dbReference type="Pfam" id="PF17755">
    <property type="entry name" value="UvrA_DNA-bind"/>
    <property type="match status" value="1"/>
</dbReference>
<evidence type="ECO:0000256" key="1">
    <source>
        <dbReference type="ARBA" id="ARBA00004496"/>
    </source>
</evidence>
<dbReference type="GO" id="GO:0009380">
    <property type="term" value="C:excinuclease repair complex"/>
    <property type="evidence" value="ECO:0007669"/>
    <property type="project" value="InterPro"/>
</dbReference>
<evidence type="ECO:0000256" key="6">
    <source>
        <dbReference type="ARBA" id="ARBA00022763"/>
    </source>
</evidence>
<comment type="similarity">
    <text evidence="14">Belongs to the ABC transporter superfamily. UvrA family.</text>
</comment>
<keyword evidence="9" id="KW-0862">Zinc</keyword>
<dbReference type="InterPro" id="IPR017871">
    <property type="entry name" value="ABC_transporter-like_CS"/>
</dbReference>
<evidence type="ECO:0000256" key="13">
    <source>
        <dbReference type="ARBA" id="ARBA00023204"/>
    </source>
</evidence>
<dbReference type="PROSITE" id="PS50893">
    <property type="entry name" value="ABC_TRANSPORTER_2"/>
    <property type="match status" value="2"/>
</dbReference>
<dbReference type="GO" id="GO:0005737">
    <property type="term" value="C:cytoplasm"/>
    <property type="evidence" value="ECO:0007669"/>
    <property type="project" value="UniProtKB-SubCell"/>
</dbReference>
<dbReference type="SUPFAM" id="SSF52540">
    <property type="entry name" value="P-loop containing nucleoside triphosphate hydrolases"/>
    <property type="match status" value="2"/>
</dbReference>
<dbReference type="InterPro" id="IPR027417">
    <property type="entry name" value="P-loop_NTPase"/>
</dbReference>
<evidence type="ECO:0000259" key="17">
    <source>
        <dbReference type="PROSITE" id="PS50893"/>
    </source>
</evidence>
<accession>A0A2H0WTA9</accession>
<evidence type="ECO:0000256" key="16">
    <source>
        <dbReference type="ARBA" id="ARBA00042156"/>
    </source>
</evidence>
<keyword evidence="12" id="KW-0238">DNA-binding</keyword>
<dbReference type="GO" id="GO:0003677">
    <property type="term" value="F:DNA binding"/>
    <property type="evidence" value="ECO:0007669"/>
    <property type="project" value="UniProtKB-KW"/>
</dbReference>
<dbReference type="EMBL" id="PEZG01000027">
    <property type="protein sequence ID" value="PIS15893.1"/>
    <property type="molecule type" value="Genomic_DNA"/>
</dbReference>
<keyword evidence="4" id="KW-0677">Repeat</keyword>
<dbReference type="PANTHER" id="PTHR43152:SF3">
    <property type="entry name" value="UVRABC SYSTEM PROTEIN A"/>
    <property type="match status" value="1"/>
</dbReference>
<evidence type="ECO:0000256" key="11">
    <source>
        <dbReference type="ARBA" id="ARBA00022881"/>
    </source>
</evidence>
<evidence type="ECO:0000313" key="19">
    <source>
        <dbReference type="Proteomes" id="UP000231198"/>
    </source>
</evidence>
<dbReference type="AlphaFoldDB" id="A0A2H0WTA9"/>
<dbReference type="PANTHER" id="PTHR43152">
    <property type="entry name" value="UVRABC SYSTEM PROTEIN A"/>
    <property type="match status" value="1"/>
</dbReference>
<keyword evidence="2" id="KW-0963">Cytoplasm</keyword>
<keyword evidence="5" id="KW-0547">Nucleotide-binding</keyword>
<evidence type="ECO:0000256" key="8">
    <source>
        <dbReference type="ARBA" id="ARBA00022771"/>
    </source>
</evidence>
<dbReference type="CDD" id="cd03271">
    <property type="entry name" value="ABC_UvrA_II"/>
    <property type="match status" value="1"/>
</dbReference>
<dbReference type="Proteomes" id="UP000231198">
    <property type="component" value="Unassembled WGS sequence"/>
</dbReference>
<evidence type="ECO:0000256" key="4">
    <source>
        <dbReference type="ARBA" id="ARBA00022737"/>
    </source>
</evidence>
<dbReference type="GO" id="GO:0008270">
    <property type="term" value="F:zinc ion binding"/>
    <property type="evidence" value="ECO:0007669"/>
    <property type="project" value="UniProtKB-KW"/>
</dbReference>
<keyword evidence="11" id="KW-0267">Excision nuclease</keyword>
<protein>
    <recommendedName>
        <fullName evidence="15">UvrABC system protein A</fullName>
    </recommendedName>
    <alternativeName>
        <fullName evidence="16">Excinuclease ABC subunit A</fullName>
    </alternativeName>
</protein>
<keyword evidence="7" id="KW-0228">DNA excision</keyword>
<feature type="domain" description="ABC transporter" evidence="17">
    <location>
        <begin position="328"/>
        <end position="613"/>
    </location>
</feature>
<keyword evidence="10" id="KW-0067">ATP-binding</keyword>
<evidence type="ECO:0000256" key="2">
    <source>
        <dbReference type="ARBA" id="ARBA00022490"/>
    </source>
</evidence>
<dbReference type="Pfam" id="PF17760">
    <property type="entry name" value="UvrA_inter"/>
    <property type="match status" value="1"/>
</dbReference>
<dbReference type="CDD" id="cd03270">
    <property type="entry name" value="ABC_UvrA_I"/>
    <property type="match status" value="1"/>
</dbReference>
<keyword evidence="13" id="KW-0234">DNA repair</keyword>
<dbReference type="GO" id="GO:0016887">
    <property type="term" value="F:ATP hydrolysis activity"/>
    <property type="evidence" value="ECO:0007669"/>
    <property type="project" value="InterPro"/>
</dbReference>
<evidence type="ECO:0000313" key="18">
    <source>
        <dbReference type="EMBL" id="PIS15893.1"/>
    </source>
</evidence>
<evidence type="ECO:0000256" key="14">
    <source>
        <dbReference type="ARBA" id="ARBA00038000"/>
    </source>
</evidence>
<keyword evidence="3" id="KW-0479">Metal-binding</keyword>
<dbReference type="InterPro" id="IPR041102">
    <property type="entry name" value="UvrA_inter"/>
</dbReference>
<evidence type="ECO:0000256" key="12">
    <source>
        <dbReference type="ARBA" id="ARBA00023125"/>
    </source>
</evidence>
<dbReference type="GO" id="GO:0005524">
    <property type="term" value="F:ATP binding"/>
    <property type="evidence" value="ECO:0007669"/>
    <property type="project" value="UniProtKB-KW"/>
</dbReference>
<dbReference type="GO" id="GO:0004518">
    <property type="term" value="F:nuclease activity"/>
    <property type="evidence" value="ECO:0007669"/>
    <property type="project" value="UniProtKB-KW"/>
</dbReference>
<evidence type="ECO:0000256" key="10">
    <source>
        <dbReference type="ARBA" id="ARBA00022840"/>
    </source>
</evidence>
<dbReference type="InterPro" id="IPR041552">
    <property type="entry name" value="UvrA_DNA-bd"/>
</dbReference>
<evidence type="ECO:0000256" key="5">
    <source>
        <dbReference type="ARBA" id="ARBA00022741"/>
    </source>
</evidence>
<dbReference type="Gene3D" id="1.10.8.280">
    <property type="entry name" value="ABC transporter ATPase domain-like"/>
    <property type="match status" value="1"/>
</dbReference>
<comment type="subcellular location">
    <subcellularLocation>
        <location evidence="1">Cytoplasm</location>
    </subcellularLocation>
</comment>
<evidence type="ECO:0000256" key="7">
    <source>
        <dbReference type="ARBA" id="ARBA00022769"/>
    </source>
</evidence>
<gene>
    <name evidence="18" type="ORF">COT62_01270</name>
</gene>
<organism evidence="18 19">
    <name type="scientific">Candidatus Roizmanbacteria bacterium CG09_land_8_20_14_0_10_41_9</name>
    <dbReference type="NCBI Taxonomy" id="1974850"/>
    <lineage>
        <taxon>Bacteria</taxon>
        <taxon>Candidatus Roizmaniibacteriota</taxon>
    </lineage>
</organism>
<reference evidence="19" key="1">
    <citation type="submission" date="2017-09" db="EMBL/GenBank/DDBJ databases">
        <title>Depth-based differentiation of microbial function through sediment-hosted aquifers and enrichment of novel symbionts in the deep terrestrial subsurface.</title>
        <authorList>
            <person name="Probst A.J."/>
            <person name="Ladd B."/>
            <person name="Jarett J.K."/>
            <person name="Geller-Mcgrath D.E."/>
            <person name="Sieber C.M.K."/>
            <person name="Emerson J.B."/>
            <person name="Anantharaman K."/>
            <person name="Thomas B.C."/>
            <person name="Malmstrom R."/>
            <person name="Stieglmeier M."/>
            <person name="Klingl A."/>
            <person name="Woyke T."/>
            <person name="Ryan C.M."/>
            <person name="Banfield J.F."/>
        </authorList>
    </citation>
    <scope>NUCLEOTIDE SEQUENCE [LARGE SCALE GENOMIC DNA]</scope>
</reference>
<dbReference type="NCBIfam" id="TIGR00630">
    <property type="entry name" value="uvra"/>
    <property type="match status" value="1"/>
</dbReference>
<dbReference type="NCBIfam" id="NF001503">
    <property type="entry name" value="PRK00349.1"/>
    <property type="match status" value="1"/>
</dbReference>
<comment type="caution">
    <text evidence="18">The sequence shown here is derived from an EMBL/GenBank/DDBJ whole genome shotgun (WGS) entry which is preliminary data.</text>
</comment>
<dbReference type="GO" id="GO:0006289">
    <property type="term" value="P:nucleotide-excision repair"/>
    <property type="evidence" value="ECO:0007669"/>
    <property type="project" value="InterPro"/>
</dbReference>
<keyword evidence="8" id="KW-0863">Zinc-finger</keyword>
<dbReference type="InterPro" id="IPR013815">
    <property type="entry name" value="ATP_grasp_subdomain_1"/>
</dbReference>
<name>A0A2H0WTA9_9BACT</name>
<sequence length="960" mass="107890">MGGMIKIRGAKEHNLQNIDLDIPKEKFVVFTGVSGSGKSSLAFDTIYAEGQRRYVESLSAYARQFLGIMDKPDVESIEGLSPSISIDQRSTSHNPRSTVGTITEIYDYLRLLFARVGHPHCPNCRSEIARLSLDEIVDKVMEIIKKQTGTDRIKPHIYQLYSPIVRQRKGEFKDLFENLRSKGFKTVRIDGKTEELQNDIDLIKTNKHTVDVRIDQVSVKFKDLRDDVALSNLRSRLTTSAEQAVNLSSGLVVLESDGHEKLLSELFSCPNCNMSLPEIEPRMFSFNSPLGACERCKGIGTIYKIDIDRILNKNLSVNEGGILPFNRIFFQDTWYIRILRQAAKEEGIRLDIPMGDLSQAELNKLLYGTQTVYEVVGTNRHGKRTTIFEGFIGIVPELERRFFDSETNVESLELQRYMKEEICPSCLGKRLKPEVLSITINEENIADACDKSIDDLYPYYKNILPNILTKYEYEIAKVILKEILTRLEFLKNVGLSYLTISRTAKTLSGGELQRIRLASQIGSGLTGVLYVLDEPSIGLHPKDVSSLIQTLMKLRNLGNTIIVVEHDRETIESSDFAVELGPFAGKHGGKIIFTGSIPEMKKCPNSLTGKYLSGKKRIQSMSPEFSAHRGLIELTGARQHNLQNISVKIPLGNMVAVTGVSGSGKSTLVVETLYPALKYYLDGFYSETMGEFAKILGYQFLDRVYLVDQSPIGRTPRSNPSTYIGFFDEIRDLFAQTVEAKAKGFKKGRFSFNVKGGRCEKCQGAGVIKIQMQFLPDVYVTCDVCDGKRYNRETLEIRYKGKTVYDILNMTVEEASLFFKNHYAIYQKLSFLQSVGLGYISLGQPAPTFSGGEAQRIKLANELSRRDTGRTLYILDEPTTGLHFFDIEKLLATLNQLVERGNTVVVIEHNLDVIKNCQYIIDLGPGAGKKGGNVVYQGKTKNILRVKNSYTGIYLRPHVT</sequence>
<dbReference type="PROSITE" id="PS00211">
    <property type="entry name" value="ABC_TRANSPORTER_1"/>
    <property type="match status" value="2"/>
</dbReference>
<evidence type="ECO:0000256" key="15">
    <source>
        <dbReference type="ARBA" id="ARBA00039316"/>
    </source>
</evidence>